<sequence length="124" mass="13989">MKGGTINPFLQLRMKSSFKIQIQCTITAHRALDLGSSSCSTTHSVTRCDLTSGLVLSSIKLYRVAGVIQITFNVSRHGTECDQYYPFGVKFKNKHSDKHKYLWTGNKQQSACLGERNYLEELLL</sequence>
<keyword evidence="2" id="KW-1185">Reference proteome</keyword>
<evidence type="ECO:0000313" key="2">
    <source>
        <dbReference type="Proteomes" id="UP000593571"/>
    </source>
</evidence>
<dbReference type="AlphaFoldDB" id="A0A7J8BFA2"/>
<proteinExistence type="predicted"/>
<reference evidence="1 2" key="1">
    <citation type="journal article" date="2020" name="Nature">
        <title>Six reference-quality genomes reveal evolution of bat adaptations.</title>
        <authorList>
            <person name="Jebb D."/>
            <person name="Huang Z."/>
            <person name="Pippel M."/>
            <person name="Hughes G.M."/>
            <person name="Lavrichenko K."/>
            <person name="Devanna P."/>
            <person name="Winkler S."/>
            <person name="Jermiin L.S."/>
            <person name="Skirmuntt E.C."/>
            <person name="Katzourakis A."/>
            <person name="Burkitt-Gray L."/>
            <person name="Ray D.A."/>
            <person name="Sullivan K.A.M."/>
            <person name="Roscito J.G."/>
            <person name="Kirilenko B.M."/>
            <person name="Davalos L.M."/>
            <person name="Corthals A.P."/>
            <person name="Power M.L."/>
            <person name="Jones G."/>
            <person name="Ransome R.D."/>
            <person name="Dechmann D.K.N."/>
            <person name="Locatelli A.G."/>
            <person name="Puechmaille S.J."/>
            <person name="Fedrigo O."/>
            <person name="Jarvis E.D."/>
            <person name="Hiller M."/>
            <person name="Vernes S.C."/>
            <person name="Myers E.W."/>
            <person name="Teeling E.C."/>
        </authorList>
    </citation>
    <scope>NUCLEOTIDE SEQUENCE [LARGE SCALE GENOMIC DNA]</scope>
    <source>
        <strain evidence="1">MRouAeg1</strain>
        <tissue evidence="1">Muscle</tissue>
    </source>
</reference>
<accession>A0A7J8BFA2</accession>
<name>A0A7J8BFA2_ROUAE</name>
<evidence type="ECO:0000313" key="1">
    <source>
        <dbReference type="EMBL" id="KAF6397125.1"/>
    </source>
</evidence>
<organism evidence="1 2">
    <name type="scientific">Rousettus aegyptiacus</name>
    <name type="common">Egyptian fruit bat</name>
    <name type="synonym">Pteropus aegyptiacus</name>
    <dbReference type="NCBI Taxonomy" id="9407"/>
    <lineage>
        <taxon>Eukaryota</taxon>
        <taxon>Metazoa</taxon>
        <taxon>Chordata</taxon>
        <taxon>Craniata</taxon>
        <taxon>Vertebrata</taxon>
        <taxon>Euteleostomi</taxon>
        <taxon>Mammalia</taxon>
        <taxon>Eutheria</taxon>
        <taxon>Laurasiatheria</taxon>
        <taxon>Chiroptera</taxon>
        <taxon>Yinpterochiroptera</taxon>
        <taxon>Pteropodoidea</taxon>
        <taxon>Pteropodidae</taxon>
        <taxon>Rousettinae</taxon>
        <taxon>Rousettus</taxon>
    </lineage>
</organism>
<comment type="caution">
    <text evidence="1">The sequence shown here is derived from an EMBL/GenBank/DDBJ whole genome shotgun (WGS) entry which is preliminary data.</text>
</comment>
<dbReference type="EMBL" id="JACASE010000017">
    <property type="protein sequence ID" value="KAF6397125.1"/>
    <property type="molecule type" value="Genomic_DNA"/>
</dbReference>
<gene>
    <name evidence="1" type="ORF">HJG63_009788</name>
</gene>
<protein>
    <submittedName>
        <fullName evidence="1">Uncharacterized protein</fullName>
    </submittedName>
</protein>
<dbReference type="Proteomes" id="UP000593571">
    <property type="component" value="Unassembled WGS sequence"/>
</dbReference>